<dbReference type="PROSITE" id="PS01073">
    <property type="entry name" value="RIBOSOMAL_L24E"/>
    <property type="match status" value="1"/>
</dbReference>
<evidence type="ECO:0000256" key="6">
    <source>
        <dbReference type="ARBA" id="ARBA00023204"/>
    </source>
</evidence>
<dbReference type="Proteomes" id="UP000716291">
    <property type="component" value="Unassembled WGS sequence"/>
</dbReference>
<accession>A0A9P6XCG1</accession>
<dbReference type="InterPro" id="IPR018552">
    <property type="entry name" value="CENP-X"/>
</dbReference>
<feature type="compositionally biased region" description="Low complexity" evidence="8">
    <location>
        <begin position="225"/>
        <end position="248"/>
    </location>
</feature>
<dbReference type="Pfam" id="PF01246">
    <property type="entry name" value="Ribosomal_L24e"/>
    <property type="match status" value="1"/>
</dbReference>
<dbReference type="GO" id="GO:0003677">
    <property type="term" value="F:DNA binding"/>
    <property type="evidence" value="ECO:0007669"/>
    <property type="project" value="UniProtKB-KW"/>
</dbReference>
<dbReference type="GO" id="GO:0002181">
    <property type="term" value="P:cytoplasmic translation"/>
    <property type="evidence" value="ECO:0007669"/>
    <property type="project" value="TreeGrafter"/>
</dbReference>
<dbReference type="GO" id="GO:0006281">
    <property type="term" value="P:DNA repair"/>
    <property type="evidence" value="ECO:0007669"/>
    <property type="project" value="UniProtKB-KW"/>
</dbReference>
<evidence type="ECO:0000256" key="1">
    <source>
        <dbReference type="ARBA" id="ARBA00005647"/>
    </source>
</evidence>
<sequence length="259" mass="29029">MRNVVANKEAIQLSSEFLRLFVVEAVHRSSAELEAMSIASQTTNKKVINVEALERILPQLLQKCKGIPSRSLVFRAGHEQILYSQHWREWGQDKPLGPFSNEQSKTLLYSLFQLSHKHPFITMKLEICSFSGQKIYPAKGKTYVRIDSRLSVSSTIRWTAIYRRLNKKGMTEEVQKKRSRRTVKHERAVVGASWDAIRAKRNQKPDARAAARQAAIAKSKEAKKSAAAAKKANPSAASQSKVSKQQAKGFAPKAAATSR</sequence>
<evidence type="ECO:0000256" key="7">
    <source>
        <dbReference type="ARBA" id="ARBA00023274"/>
    </source>
</evidence>
<dbReference type="Gene3D" id="2.30.170.20">
    <property type="entry name" value="Ribosomal protein L24e"/>
    <property type="match status" value="1"/>
</dbReference>
<dbReference type="InterPro" id="IPR056366">
    <property type="entry name" value="Ribosomal_eL24"/>
</dbReference>
<name>A0A9P6XCG1_RHIOR</name>
<dbReference type="Gene3D" id="6.10.130.30">
    <property type="match status" value="1"/>
</dbReference>
<dbReference type="CDD" id="cd22921">
    <property type="entry name" value="HFD_CENP-X"/>
    <property type="match status" value="1"/>
</dbReference>
<dbReference type="GO" id="GO:0003735">
    <property type="term" value="F:structural constituent of ribosome"/>
    <property type="evidence" value="ECO:0007669"/>
    <property type="project" value="InterPro"/>
</dbReference>
<keyword evidence="4" id="KW-0689">Ribosomal protein</keyword>
<feature type="domain" description="Large ribosomal subunit protein eL24-related N-terminal" evidence="9">
    <location>
        <begin position="123"/>
        <end position="150"/>
    </location>
</feature>
<keyword evidence="11" id="KW-1185">Reference proteome</keyword>
<evidence type="ECO:0000256" key="8">
    <source>
        <dbReference type="SAM" id="MobiDB-lite"/>
    </source>
</evidence>
<evidence type="ECO:0000313" key="10">
    <source>
        <dbReference type="EMBL" id="KAG1310575.1"/>
    </source>
</evidence>
<dbReference type="InterPro" id="IPR023442">
    <property type="entry name" value="Ribosomal_eL24_CS"/>
</dbReference>
<keyword evidence="6" id="KW-0234">DNA repair</keyword>
<dbReference type="AlphaFoldDB" id="A0A9P6XCG1"/>
<protein>
    <recommendedName>
        <fullName evidence="9">Large ribosomal subunit protein eL24-related N-terminal domain-containing protein</fullName>
    </recommendedName>
</protein>
<evidence type="ECO:0000256" key="5">
    <source>
        <dbReference type="ARBA" id="ARBA00023125"/>
    </source>
</evidence>
<keyword evidence="5" id="KW-0238">DNA-binding</keyword>
<gene>
    <name evidence="10" type="ORF">G6F64_004458</name>
</gene>
<keyword evidence="7" id="KW-0687">Ribonucleoprotein</keyword>
<comment type="caution">
    <text evidence="10">The sequence shown here is derived from an EMBL/GenBank/DDBJ whole genome shotgun (WGS) entry which is preliminary data.</text>
</comment>
<reference evidence="10" key="1">
    <citation type="journal article" date="2020" name="Microb. Genom.">
        <title>Genetic diversity of clinical and environmental Mucorales isolates obtained from an investigation of mucormycosis cases among solid organ transplant recipients.</title>
        <authorList>
            <person name="Nguyen M.H."/>
            <person name="Kaul D."/>
            <person name="Muto C."/>
            <person name="Cheng S.J."/>
            <person name="Richter R.A."/>
            <person name="Bruno V.M."/>
            <person name="Liu G."/>
            <person name="Beyhan S."/>
            <person name="Sundermann A.J."/>
            <person name="Mounaud S."/>
            <person name="Pasculle A.W."/>
            <person name="Nierman W.C."/>
            <person name="Driscoll E."/>
            <person name="Cumbie R."/>
            <person name="Clancy C.J."/>
            <person name="Dupont C.L."/>
        </authorList>
    </citation>
    <scope>NUCLEOTIDE SEQUENCE</scope>
    <source>
        <strain evidence="10">GL11</strain>
    </source>
</reference>
<dbReference type="InterPro" id="IPR000988">
    <property type="entry name" value="Ribosomal_eL24-rel_N"/>
</dbReference>
<dbReference type="PANTHER" id="PTHR10792:SF1">
    <property type="entry name" value="RIBOSOMAL PROTEIN L24"/>
    <property type="match status" value="1"/>
</dbReference>
<organism evidence="10 11">
    <name type="scientific">Rhizopus oryzae</name>
    <name type="common">Mucormycosis agent</name>
    <name type="synonym">Rhizopus arrhizus var. delemar</name>
    <dbReference type="NCBI Taxonomy" id="64495"/>
    <lineage>
        <taxon>Eukaryota</taxon>
        <taxon>Fungi</taxon>
        <taxon>Fungi incertae sedis</taxon>
        <taxon>Mucoromycota</taxon>
        <taxon>Mucoromycotina</taxon>
        <taxon>Mucoromycetes</taxon>
        <taxon>Mucorales</taxon>
        <taxon>Mucorineae</taxon>
        <taxon>Rhizopodaceae</taxon>
        <taxon>Rhizopus</taxon>
    </lineage>
</organism>
<evidence type="ECO:0000256" key="3">
    <source>
        <dbReference type="ARBA" id="ARBA00022763"/>
    </source>
</evidence>
<dbReference type="Gene3D" id="6.10.250.1270">
    <property type="match status" value="1"/>
</dbReference>
<keyword evidence="3" id="KW-0227">DNA damage</keyword>
<dbReference type="GO" id="GO:0022625">
    <property type="term" value="C:cytosolic large ribosomal subunit"/>
    <property type="evidence" value="ECO:0007669"/>
    <property type="project" value="TreeGrafter"/>
</dbReference>
<dbReference type="EMBL" id="JAANQT010000490">
    <property type="protein sequence ID" value="KAG1310575.1"/>
    <property type="molecule type" value="Genomic_DNA"/>
</dbReference>
<dbReference type="GO" id="GO:0051382">
    <property type="term" value="P:kinetochore assembly"/>
    <property type="evidence" value="ECO:0007669"/>
    <property type="project" value="InterPro"/>
</dbReference>
<comment type="similarity">
    <text evidence="2">Belongs to the CENP-X/MHF2 family.</text>
</comment>
<dbReference type="InterPro" id="IPR038630">
    <property type="entry name" value="L24e/L24_sf"/>
</dbReference>
<evidence type="ECO:0000256" key="2">
    <source>
        <dbReference type="ARBA" id="ARBA00009359"/>
    </source>
</evidence>
<comment type="similarity">
    <text evidence="1">Belongs to the eukaryotic ribosomal protein eL24 family.</text>
</comment>
<dbReference type="PANTHER" id="PTHR10792">
    <property type="entry name" value="60S RIBOSOMAL PROTEIN L24"/>
    <property type="match status" value="1"/>
</dbReference>
<evidence type="ECO:0000259" key="9">
    <source>
        <dbReference type="Pfam" id="PF01246"/>
    </source>
</evidence>
<proteinExistence type="inferred from homology"/>
<feature type="region of interest" description="Disordered" evidence="8">
    <location>
        <begin position="200"/>
        <end position="259"/>
    </location>
</feature>
<dbReference type="GO" id="GO:0003729">
    <property type="term" value="F:mRNA binding"/>
    <property type="evidence" value="ECO:0007669"/>
    <property type="project" value="TreeGrafter"/>
</dbReference>
<dbReference type="Pfam" id="PF09415">
    <property type="entry name" value="CENP-X"/>
    <property type="match status" value="1"/>
</dbReference>
<evidence type="ECO:0000313" key="11">
    <source>
        <dbReference type="Proteomes" id="UP000716291"/>
    </source>
</evidence>
<evidence type="ECO:0000256" key="4">
    <source>
        <dbReference type="ARBA" id="ARBA00022980"/>
    </source>
</evidence>